<dbReference type="PANTHER" id="PTHR34448">
    <property type="entry name" value="AMINOPEPTIDASE"/>
    <property type="match status" value="1"/>
</dbReference>
<reference evidence="2" key="1">
    <citation type="submission" date="2021-05" db="EMBL/GenBank/DDBJ databases">
        <title>Novel Bacillus species.</title>
        <authorList>
            <person name="Liu G."/>
        </authorList>
    </citation>
    <scope>NUCLEOTIDE SEQUENCE</scope>
    <source>
        <strain evidence="2 4">FJAT-50051</strain>
    </source>
</reference>
<accession>A0A942T7R3</accession>
<dbReference type="InterPro" id="IPR058739">
    <property type="entry name" value="NicX"/>
</dbReference>
<evidence type="ECO:0000256" key="1">
    <source>
        <dbReference type="ARBA" id="ARBA00022723"/>
    </source>
</evidence>
<dbReference type="GO" id="GO:0004177">
    <property type="term" value="F:aminopeptidase activity"/>
    <property type="evidence" value="ECO:0007669"/>
    <property type="project" value="UniProtKB-KW"/>
</dbReference>
<keyword evidence="2" id="KW-0378">Hydrolase</keyword>
<dbReference type="AlphaFoldDB" id="A0A942T7R3"/>
<dbReference type="PANTHER" id="PTHR34448:SF1">
    <property type="entry name" value="BLL6088 PROTEIN"/>
    <property type="match status" value="1"/>
</dbReference>
<dbReference type="EC" id="3.4.11.-" evidence="2"/>
<dbReference type="GO" id="GO:0046872">
    <property type="term" value="F:metal ion binding"/>
    <property type="evidence" value="ECO:0007669"/>
    <property type="project" value="UniProtKB-KW"/>
</dbReference>
<dbReference type="SUPFAM" id="SSF144052">
    <property type="entry name" value="Thermophilic metalloprotease-like"/>
    <property type="match status" value="1"/>
</dbReference>
<dbReference type="InterPro" id="IPR052170">
    <property type="entry name" value="M29_Exopeptidase"/>
</dbReference>
<proteinExistence type="predicted"/>
<keyword evidence="1" id="KW-0479">Metal-binding</keyword>
<dbReference type="EMBL" id="JAGYPE020000005">
    <property type="protein sequence ID" value="MCH6264793.1"/>
    <property type="molecule type" value="Genomic_DNA"/>
</dbReference>
<dbReference type="RefSeq" id="WP_213146283.1">
    <property type="nucleotide sequence ID" value="NZ_JAGYPE020000005.1"/>
</dbReference>
<protein>
    <submittedName>
        <fullName evidence="2">Aminopeptidase</fullName>
        <ecNumber evidence="2">3.4.11.-</ecNumber>
    </submittedName>
</protein>
<comment type="caution">
    <text evidence="2">The sequence shown here is derived from an EMBL/GenBank/DDBJ whole genome shotgun (WGS) entry which is preliminary data.</text>
</comment>
<evidence type="ECO:0000313" key="3">
    <source>
        <dbReference type="EMBL" id="MCH6264793.1"/>
    </source>
</evidence>
<keyword evidence="2" id="KW-0645">Protease</keyword>
<keyword evidence="2" id="KW-0031">Aminopeptidase</keyword>
<dbReference type="EMBL" id="JAGYPE010000007">
    <property type="protein sequence ID" value="MBS4186481.1"/>
    <property type="molecule type" value="Genomic_DNA"/>
</dbReference>
<dbReference type="Proteomes" id="UP000677265">
    <property type="component" value="Unassembled WGS sequence"/>
</dbReference>
<organism evidence="2">
    <name type="scientific">Neobacillus citreus</name>
    <dbReference type="NCBI Taxonomy" id="2833578"/>
    <lineage>
        <taxon>Bacteria</taxon>
        <taxon>Bacillati</taxon>
        <taxon>Bacillota</taxon>
        <taxon>Bacilli</taxon>
        <taxon>Bacillales</taxon>
        <taxon>Bacillaceae</taxon>
        <taxon>Neobacillus</taxon>
    </lineage>
</organism>
<evidence type="ECO:0000313" key="4">
    <source>
        <dbReference type="Proteomes" id="UP000677265"/>
    </source>
</evidence>
<gene>
    <name evidence="3" type="ORF">KHB02_004540</name>
    <name evidence="2" type="ORF">KHB02_34515</name>
</gene>
<dbReference type="Pfam" id="PF26233">
    <property type="entry name" value="NicX"/>
    <property type="match status" value="1"/>
</dbReference>
<keyword evidence="4" id="KW-1185">Reference proteome</keyword>
<sequence>MKTILMSKGARTIVEVCAGVQPNEQVLIVTEPKMLNIAKSISAAVVAAGAEPTMAMMPPRNSDGQEPPAPIAAAMEASDVFISAVYTSITHTSAVRNAVDAGSRGIMLTQFHDEMLIEGGVHADFKAVEPICRAVANALEGANEIRLTTPHGTDLTLSATGRRSNAMPCMVKPGEFAPVPTVEANVSPIEGSAHGVIVADASIPYIGIGLLDEPVTVKVEDGMIVSISGGKQADMLAENLASKNDPNVYNIAEIGVGLNPNCKFIGSMLEDEGVFGSVHIGIGTNITLGGNVKAACHYDLIMTKPTLVADGKVILQNGEVLV</sequence>
<evidence type="ECO:0000313" key="2">
    <source>
        <dbReference type="EMBL" id="MBS4186481.1"/>
    </source>
</evidence>
<name>A0A942T7R3_9BACI</name>